<comment type="similarity">
    <text evidence="2">Belongs to the mitochondrion-specific ribosomal protein mL46 family.</text>
</comment>
<dbReference type="GO" id="GO:0005762">
    <property type="term" value="C:mitochondrial large ribosomal subunit"/>
    <property type="evidence" value="ECO:0007669"/>
    <property type="project" value="TreeGrafter"/>
</dbReference>
<dbReference type="InterPro" id="IPR021757">
    <property type="entry name" value="Ribosomal_mL46_N"/>
</dbReference>
<protein>
    <recommendedName>
        <fullName evidence="7">Large ribosomal subunit protein mL46</fullName>
    </recommendedName>
    <alternativeName>
        <fullName evidence="8">39S ribosomal protein L46, mitochondrial</fullName>
    </alternativeName>
</protein>
<accession>A0A8T3D285</accession>
<dbReference type="AlphaFoldDB" id="A0A8T3D285"/>
<dbReference type="Proteomes" id="UP000829720">
    <property type="component" value="Unassembled WGS sequence"/>
</dbReference>
<evidence type="ECO:0000313" key="11">
    <source>
        <dbReference type="Proteomes" id="UP000829720"/>
    </source>
</evidence>
<evidence type="ECO:0000256" key="5">
    <source>
        <dbReference type="ARBA" id="ARBA00023128"/>
    </source>
</evidence>
<evidence type="ECO:0000256" key="7">
    <source>
        <dbReference type="ARBA" id="ARBA00035190"/>
    </source>
</evidence>
<evidence type="ECO:0000256" key="8">
    <source>
        <dbReference type="ARBA" id="ARBA00035534"/>
    </source>
</evidence>
<evidence type="ECO:0000256" key="3">
    <source>
        <dbReference type="ARBA" id="ARBA00022946"/>
    </source>
</evidence>
<dbReference type="Gene3D" id="3.90.79.10">
    <property type="entry name" value="Nucleoside Triphosphate Pyrophosphohydrolase"/>
    <property type="match status" value="1"/>
</dbReference>
<dbReference type="PANTHER" id="PTHR13124">
    <property type="entry name" value="39S RIBOSOMAL PROTEIN L46, MITOCHONDRIAL PRECURSOR-RELATED"/>
    <property type="match status" value="1"/>
</dbReference>
<evidence type="ECO:0000256" key="2">
    <source>
        <dbReference type="ARBA" id="ARBA00009070"/>
    </source>
</evidence>
<evidence type="ECO:0000256" key="1">
    <source>
        <dbReference type="ARBA" id="ARBA00004173"/>
    </source>
</evidence>
<keyword evidence="3" id="KW-0809">Transit peptide</keyword>
<evidence type="ECO:0000256" key="6">
    <source>
        <dbReference type="ARBA" id="ARBA00023274"/>
    </source>
</evidence>
<comment type="subcellular location">
    <subcellularLocation>
        <location evidence="1">Mitochondrion</location>
    </subcellularLocation>
</comment>
<feature type="domain" description="Large ribosomal subunit protein mL46 N-terminal" evidence="9">
    <location>
        <begin position="56"/>
        <end position="148"/>
    </location>
</feature>
<dbReference type="EMBL" id="JAERUA010000015">
    <property type="protein sequence ID" value="KAI1889774.1"/>
    <property type="molecule type" value="Genomic_DNA"/>
</dbReference>
<dbReference type="OrthoDB" id="194611at2759"/>
<evidence type="ECO:0000259" key="9">
    <source>
        <dbReference type="Pfam" id="PF11788"/>
    </source>
</evidence>
<sequence>MAAPVCKMVARPLRNFLTCISGTYLQNSLCRGLSVTVPGINVLKSKEATVSAVSPWKLHGAICLQRLPVVSKQRNPIEDQFAELMHQVELEKSLLSDHELRLLEDADRISRQQSGDYDSDEEDAADQEIITAKDMEDAWEQKLQKYHTAPRLLESVDMDFSSVDRCLGDSLILLAKQQVGSEELWLLPQLQWEAGETLRQTAERALDTVPGANFKARFLGNTPCGVYKYKFPKAIRTESSVGAKVFFFKALLSSHSPSQTQKGAFMWVKKSELQNYLKPEYLKQVNRFAISI</sequence>
<dbReference type="GO" id="GO:0005743">
    <property type="term" value="C:mitochondrial inner membrane"/>
    <property type="evidence" value="ECO:0007669"/>
    <property type="project" value="UniProtKB-ARBA"/>
</dbReference>
<gene>
    <name evidence="10" type="ORF">AGOR_G00166390</name>
</gene>
<dbReference type="InterPro" id="IPR033650">
    <property type="entry name" value="Ribosomal_mL46_NUDIX"/>
</dbReference>
<dbReference type="GO" id="GO:0003735">
    <property type="term" value="F:structural constituent of ribosome"/>
    <property type="evidence" value="ECO:0007669"/>
    <property type="project" value="InterPro"/>
</dbReference>
<dbReference type="CDD" id="cd04661">
    <property type="entry name" value="NUDIX_MRP_L46"/>
    <property type="match status" value="1"/>
</dbReference>
<keyword evidence="4" id="KW-0689">Ribosomal protein</keyword>
<dbReference type="FunFam" id="3.90.79.10:FF:000018">
    <property type="entry name" value="39S ribosomal protein L46, mitochondrial"/>
    <property type="match status" value="1"/>
</dbReference>
<dbReference type="Pfam" id="PF11788">
    <property type="entry name" value="MRP-L46"/>
    <property type="match status" value="1"/>
</dbReference>
<keyword evidence="11" id="KW-1185">Reference proteome</keyword>
<dbReference type="SUPFAM" id="SSF55811">
    <property type="entry name" value="Nudix"/>
    <property type="match status" value="1"/>
</dbReference>
<proteinExistence type="inferred from homology"/>
<reference evidence="10" key="1">
    <citation type="submission" date="2021-01" db="EMBL/GenBank/DDBJ databases">
        <authorList>
            <person name="Zahm M."/>
            <person name="Roques C."/>
            <person name="Cabau C."/>
            <person name="Klopp C."/>
            <person name="Donnadieu C."/>
            <person name="Jouanno E."/>
            <person name="Lampietro C."/>
            <person name="Louis A."/>
            <person name="Herpin A."/>
            <person name="Echchiki A."/>
            <person name="Berthelot C."/>
            <person name="Parey E."/>
            <person name="Roest-Crollius H."/>
            <person name="Braasch I."/>
            <person name="Postlethwait J."/>
            <person name="Bobe J."/>
            <person name="Montfort J."/>
            <person name="Bouchez O."/>
            <person name="Begum T."/>
            <person name="Mejri S."/>
            <person name="Adams A."/>
            <person name="Chen W.-J."/>
            <person name="Guiguen Y."/>
        </authorList>
    </citation>
    <scope>NUCLEOTIDE SEQUENCE</scope>
    <source>
        <tissue evidence="10">Blood</tissue>
    </source>
</reference>
<name>A0A8T3D285_9TELE</name>
<dbReference type="PANTHER" id="PTHR13124:SF12">
    <property type="entry name" value="LARGE RIBOSOMAL SUBUNIT PROTEIN ML46"/>
    <property type="match status" value="1"/>
</dbReference>
<organism evidence="10 11">
    <name type="scientific">Albula goreensis</name>
    <dbReference type="NCBI Taxonomy" id="1534307"/>
    <lineage>
        <taxon>Eukaryota</taxon>
        <taxon>Metazoa</taxon>
        <taxon>Chordata</taxon>
        <taxon>Craniata</taxon>
        <taxon>Vertebrata</taxon>
        <taxon>Euteleostomi</taxon>
        <taxon>Actinopterygii</taxon>
        <taxon>Neopterygii</taxon>
        <taxon>Teleostei</taxon>
        <taxon>Albuliformes</taxon>
        <taxon>Albulidae</taxon>
        <taxon>Albula</taxon>
    </lineage>
</organism>
<keyword evidence="6" id="KW-0687">Ribonucleoprotein</keyword>
<comment type="caution">
    <text evidence="10">The sequence shown here is derived from an EMBL/GenBank/DDBJ whole genome shotgun (WGS) entry which is preliminary data.</text>
</comment>
<dbReference type="InterPro" id="IPR040008">
    <property type="entry name" value="Ribosomal_mL46"/>
</dbReference>
<evidence type="ECO:0000313" key="10">
    <source>
        <dbReference type="EMBL" id="KAI1889774.1"/>
    </source>
</evidence>
<dbReference type="InterPro" id="IPR015797">
    <property type="entry name" value="NUDIX_hydrolase-like_dom_sf"/>
</dbReference>
<keyword evidence="5" id="KW-0496">Mitochondrion</keyword>
<evidence type="ECO:0000256" key="4">
    <source>
        <dbReference type="ARBA" id="ARBA00022980"/>
    </source>
</evidence>